<evidence type="ECO:0000256" key="7">
    <source>
        <dbReference type="ARBA" id="ARBA00022741"/>
    </source>
</evidence>
<evidence type="ECO:0000259" key="15">
    <source>
        <dbReference type="Pfam" id="PF00224"/>
    </source>
</evidence>
<evidence type="ECO:0000256" key="1">
    <source>
        <dbReference type="ARBA" id="ARBA00001958"/>
    </source>
</evidence>
<dbReference type="SUPFAM" id="SSF51621">
    <property type="entry name" value="Phosphoenolpyruvate/pyruvate domain"/>
    <property type="match status" value="1"/>
</dbReference>
<evidence type="ECO:0000256" key="5">
    <source>
        <dbReference type="ARBA" id="ARBA00022679"/>
    </source>
</evidence>
<keyword evidence="11 14" id="KW-0324">Glycolysis</keyword>
<dbReference type="Proteomes" id="UP000595140">
    <property type="component" value="Unassembled WGS sequence"/>
</dbReference>
<evidence type="ECO:0000256" key="3">
    <source>
        <dbReference type="ARBA" id="ARBA00008663"/>
    </source>
</evidence>
<comment type="similarity">
    <text evidence="3 14">Belongs to the pyruvate kinase family.</text>
</comment>
<dbReference type="GO" id="GO:0000287">
    <property type="term" value="F:magnesium ion binding"/>
    <property type="evidence" value="ECO:0007669"/>
    <property type="project" value="InterPro"/>
</dbReference>
<dbReference type="GO" id="GO:0004743">
    <property type="term" value="F:pyruvate kinase activity"/>
    <property type="evidence" value="ECO:0007669"/>
    <property type="project" value="UniProtKB-EC"/>
</dbReference>
<dbReference type="EMBL" id="OOIL02002010">
    <property type="protein sequence ID" value="VFQ79787.1"/>
    <property type="molecule type" value="Genomic_DNA"/>
</dbReference>
<dbReference type="GO" id="GO:0030955">
    <property type="term" value="F:potassium ion binding"/>
    <property type="evidence" value="ECO:0007669"/>
    <property type="project" value="InterPro"/>
</dbReference>
<dbReference type="Pfam" id="PF02887">
    <property type="entry name" value="PK_C"/>
    <property type="match status" value="1"/>
</dbReference>
<feature type="domain" description="Pyruvate kinase C-terminal" evidence="16">
    <location>
        <begin position="395"/>
        <end position="515"/>
    </location>
</feature>
<dbReference type="Gene3D" id="3.20.20.60">
    <property type="entry name" value="Phosphoenolpyruvate-binding domains"/>
    <property type="match status" value="1"/>
</dbReference>
<gene>
    <name evidence="17" type="ORF">CCAM_LOCUS21563</name>
</gene>
<evidence type="ECO:0000256" key="6">
    <source>
        <dbReference type="ARBA" id="ARBA00022723"/>
    </source>
</evidence>
<dbReference type="InterPro" id="IPR015793">
    <property type="entry name" value="Pyrv_Knase_brl"/>
</dbReference>
<evidence type="ECO:0000256" key="4">
    <source>
        <dbReference type="ARBA" id="ARBA00012142"/>
    </source>
</evidence>
<keyword evidence="6" id="KW-0479">Metal-binding</keyword>
<dbReference type="PRINTS" id="PR01050">
    <property type="entry name" value="PYRUVTKNASE"/>
</dbReference>
<reference evidence="17 18" key="1">
    <citation type="submission" date="2018-04" db="EMBL/GenBank/DDBJ databases">
        <authorList>
            <person name="Vogel A."/>
        </authorList>
    </citation>
    <scope>NUCLEOTIDE SEQUENCE [LARGE SCALE GENOMIC DNA]</scope>
</reference>
<keyword evidence="9" id="KW-0067">ATP-binding</keyword>
<dbReference type="InterPro" id="IPR036918">
    <property type="entry name" value="Pyrv_Knase_C_sf"/>
</dbReference>
<comment type="pathway">
    <text evidence="2 14">Carbohydrate degradation; glycolysis; pyruvate from D-glyceraldehyde 3-phosphate: step 5/5.</text>
</comment>
<evidence type="ECO:0000313" key="18">
    <source>
        <dbReference type="Proteomes" id="UP000595140"/>
    </source>
</evidence>
<evidence type="ECO:0000256" key="11">
    <source>
        <dbReference type="ARBA" id="ARBA00023152"/>
    </source>
</evidence>
<dbReference type="SUPFAM" id="SSF52935">
    <property type="entry name" value="PK C-terminal domain-like"/>
    <property type="match status" value="1"/>
</dbReference>
<dbReference type="FunFam" id="2.40.33.10:FF:000004">
    <property type="entry name" value="Pyruvate kinase"/>
    <property type="match status" value="1"/>
</dbReference>
<evidence type="ECO:0000256" key="13">
    <source>
        <dbReference type="ARBA" id="ARBA00048152"/>
    </source>
</evidence>
<keyword evidence="5 14" id="KW-0808">Transferase</keyword>
<name>A0A484LU31_9ASTE</name>
<dbReference type="NCBIfam" id="TIGR01064">
    <property type="entry name" value="pyruv_kin"/>
    <property type="match status" value="1"/>
</dbReference>
<proteinExistence type="inferred from homology"/>
<keyword evidence="12" id="KW-0670">Pyruvate</keyword>
<dbReference type="SUPFAM" id="SSF50800">
    <property type="entry name" value="PK beta-barrel domain-like"/>
    <property type="match status" value="1"/>
</dbReference>
<feature type="domain" description="Pyruvate kinase barrel" evidence="15">
    <location>
        <begin position="30"/>
        <end position="360"/>
    </location>
</feature>
<keyword evidence="8 14" id="KW-0418">Kinase</keyword>
<accession>A0A484LU31</accession>
<dbReference type="Gene3D" id="2.40.33.10">
    <property type="entry name" value="PK beta-barrel domain-like"/>
    <property type="match status" value="1"/>
</dbReference>
<dbReference type="InterPro" id="IPR015795">
    <property type="entry name" value="Pyrv_Knase_C"/>
</dbReference>
<dbReference type="OrthoDB" id="108365at2759"/>
<dbReference type="Pfam" id="PF00224">
    <property type="entry name" value="PK"/>
    <property type="match status" value="1"/>
</dbReference>
<dbReference type="InterPro" id="IPR015813">
    <property type="entry name" value="Pyrv/PenolPyrv_kinase-like_dom"/>
</dbReference>
<keyword evidence="18" id="KW-1185">Reference proteome</keyword>
<dbReference type="AlphaFoldDB" id="A0A484LU31"/>
<evidence type="ECO:0000256" key="9">
    <source>
        <dbReference type="ARBA" id="ARBA00022840"/>
    </source>
</evidence>
<dbReference type="UniPathway" id="UPA00109">
    <property type="reaction ID" value="UER00188"/>
</dbReference>
<keyword evidence="10 14" id="KW-0460">Magnesium</keyword>
<dbReference type="EC" id="2.7.1.40" evidence="4 14"/>
<evidence type="ECO:0000256" key="14">
    <source>
        <dbReference type="RuleBase" id="RU000504"/>
    </source>
</evidence>
<dbReference type="InterPro" id="IPR040442">
    <property type="entry name" value="Pyrv_kinase-like_dom_sf"/>
</dbReference>
<organism evidence="17 18">
    <name type="scientific">Cuscuta campestris</name>
    <dbReference type="NCBI Taxonomy" id="132261"/>
    <lineage>
        <taxon>Eukaryota</taxon>
        <taxon>Viridiplantae</taxon>
        <taxon>Streptophyta</taxon>
        <taxon>Embryophyta</taxon>
        <taxon>Tracheophyta</taxon>
        <taxon>Spermatophyta</taxon>
        <taxon>Magnoliopsida</taxon>
        <taxon>eudicotyledons</taxon>
        <taxon>Gunneridae</taxon>
        <taxon>Pentapetalae</taxon>
        <taxon>asterids</taxon>
        <taxon>lamiids</taxon>
        <taxon>Solanales</taxon>
        <taxon>Convolvulaceae</taxon>
        <taxon>Cuscuteae</taxon>
        <taxon>Cuscuta</taxon>
        <taxon>Cuscuta subgen. Grammica</taxon>
        <taxon>Cuscuta sect. Cleistogrammica</taxon>
    </lineage>
</organism>
<dbReference type="InterPro" id="IPR015806">
    <property type="entry name" value="Pyrv_Knase_insert_dom_sf"/>
</dbReference>
<dbReference type="PANTHER" id="PTHR11817">
    <property type="entry name" value="PYRUVATE KINASE"/>
    <property type="match status" value="1"/>
</dbReference>
<evidence type="ECO:0000256" key="12">
    <source>
        <dbReference type="ARBA" id="ARBA00023317"/>
    </source>
</evidence>
<evidence type="ECO:0000256" key="10">
    <source>
        <dbReference type="ARBA" id="ARBA00022842"/>
    </source>
</evidence>
<keyword evidence="7" id="KW-0547">Nucleotide-binding</keyword>
<evidence type="ECO:0000256" key="2">
    <source>
        <dbReference type="ARBA" id="ARBA00004997"/>
    </source>
</evidence>
<dbReference type="InterPro" id="IPR011037">
    <property type="entry name" value="Pyrv_Knase-like_insert_dom_sf"/>
</dbReference>
<comment type="catalytic activity">
    <reaction evidence="13 14">
        <text>pyruvate + ATP = phosphoenolpyruvate + ADP + H(+)</text>
        <dbReference type="Rhea" id="RHEA:18157"/>
        <dbReference type="ChEBI" id="CHEBI:15361"/>
        <dbReference type="ChEBI" id="CHEBI:15378"/>
        <dbReference type="ChEBI" id="CHEBI:30616"/>
        <dbReference type="ChEBI" id="CHEBI:58702"/>
        <dbReference type="ChEBI" id="CHEBI:456216"/>
        <dbReference type="EC" id="2.7.1.40"/>
    </reaction>
</comment>
<sequence>MHSNHLLLEEPIRMASILEPSKSNFFPAMTKIVGTLGPRSRSVEVISGCLNAGMSVARFDFSWGDADYHQETLENLRAAIKKTRKLCAVMLDTVGPELQVVNKSGKAISLEVDGIVTLTPDQGQEASSQVLPINFDGLSKVVKKGDTIFIGQYLFTGSETTSVWLEVDEVKDEDVLCVIKNSTTLAGSLFTLHASQIHIDLPTLSAQDREVISTWGVENKIDFLSLSYTRHAEDVREAREFLSKLGDLSQTHIFAKIENVEGLTHFDEILQEADGIILSRGNLGIDLPPEKVFLFQKAAMHKCNMAGKPAVITRVVDSMTDNLRPTRAEATDVANAVLDGTDAILLGAETLRGLYPVECISIVGKICAESEKVFNQDLYFKKTVKFVGEPMTHLESIASTAVRAAIKVKASVIICFTSSGRAARLIAKYRPTMPVLSVVIPRLKTNQLKWSFSGAFEARQSLIVRGLFPMLADPRHPAESTNATNESVLKVALDHGKASGVVKSHDRVVVCQKVGDASVVKIIELED</sequence>
<dbReference type="FunFam" id="3.40.1380.20:FF:000006">
    <property type="entry name" value="Pyruvate kinase"/>
    <property type="match status" value="1"/>
</dbReference>
<evidence type="ECO:0000259" key="16">
    <source>
        <dbReference type="Pfam" id="PF02887"/>
    </source>
</evidence>
<dbReference type="InterPro" id="IPR001697">
    <property type="entry name" value="Pyr_Knase"/>
</dbReference>
<dbReference type="GO" id="GO:0005524">
    <property type="term" value="F:ATP binding"/>
    <property type="evidence" value="ECO:0007669"/>
    <property type="project" value="UniProtKB-KW"/>
</dbReference>
<comment type="cofactor">
    <cofactor evidence="1">
        <name>K(+)</name>
        <dbReference type="ChEBI" id="CHEBI:29103"/>
    </cofactor>
</comment>
<protein>
    <recommendedName>
        <fullName evidence="4 14">Pyruvate kinase</fullName>
        <ecNumber evidence="4 14">2.7.1.40</ecNumber>
    </recommendedName>
</protein>
<dbReference type="Gene3D" id="3.40.1380.20">
    <property type="entry name" value="Pyruvate kinase, C-terminal domain"/>
    <property type="match status" value="1"/>
</dbReference>
<evidence type="ECO:0000256" key="8">
    <source>
        <dbReference type="ARBA" id="ARBA00022777"/>
    </source>
</evidence>
<evidence type="ECO:0000313" key="17">
    <source>
        <dbReference type="EMBL" id="VFQ79787.1"/>
    </source>
</evidence>
<dbReference type="GO" id="GO:0016301">
    <property type="term" value="F:kinase activity"/>
    <property type="evidence" value="ECO:0007669"/>
    <property type="project" value="UniProtKB-KW"/>
</dbReference>